<comment type="caution">
    <text evidence="3">The sequence shown here is derived from an EMBL/GenBank/DDBJ whole genome shotgun (WGS) entry which is preliminary data.</text>
</comment>
<dbReference type="Gene3D" id="3.30.420.10">
    <property type="entry name" value="Ribonuclease H-like superfamily/Ribonuclease H"/>
    <property type="match status" value="1"/>
</dbReference>
<protein>
    <recommendedName>
        <fullName evidence="2">Integrase catalytic domain-containing protein</fullName>
    </recommendedName>
</protein>
<sequence length="249" mass="26996">MPAALASTSTAATHGSASPSGGQPGIEVEVASAINRQRTTNPSYVLVCVEAWTKHVEMIPLRTKGSQEVANAFLANVLARFSAPAEVVSDGGTKFQGAFAALLEQCFIDHRVTSPNHPQANGAAERVVQICKRALLKYCAEQGTTAAWVDYLPWILLGYRCSAQASTGKSPFELMYGAPPMRAAPAVGSNLLIVQHRDQHRYARVRAGGYKPRFTNFTVGDYVYVMLRNRNNTLQLPAHETILRIVDAP</sequence>
<dbReference type="EMBL" id="LSYV01000020">
    <property type="protein sequence ID" value="KXZ49774.1"/>
    <property type="molecule type" value="Genomic_DNA"/>
</dbReference>
<keyword evidence="4" id="KW-1185">Reference proteome</keyword>
<dbReference type="STRING" id="33097.A0A150GJ32"/>
<evidence type="ECO:0000256" key="1">
    <source>
        <dbReference type="SAM" id="MobiDB-lite"/>
    </source>
</evidence>
<evidence type="ECO:0000313" key="3">
    <source>
        <dbReference type="EMBL" id="KXZ49774.1"/>
    </source>
</evidence>
<dbReference type="GO" id="GO:0015074">
    <property type="term" value="P:DNA integration"/>
    <property type="evidence" value="ECO:0007669"/>
    <property type="project" value="InterPro"/>
</dbReference>
<dbReference type="InterPro" id="IPR050951">
    <property type="entry name" value="Retrovirus_Pol_polyprotein"/>
</dbReference>
<dbReference type="PROSITE" id="PS50994">
    <property type="entry name" value="INTEGRASE"/>
    <property type="match status" value="1"/>
</dbReference>
<organism evidence="3 4">
    <name type="scientific">Gonium pectorale</name>
    <name type="common">Green alga</name>
    <dbReference type="NCBI Taxonomy" id="33097"/>
    <lineage>
        <taxon>Eukaryota</taxon>
        <taxon>Viridiplantae</taxon>
        <taxon>Chlorophyta</taxon>
        <taxon>core chlorophytes</taxon>
        <taxon>Chlorophyceae</taxon>
        <taxon>CS clade</taxon>
        <taxon>Chlamydomonadales</taxon>
        <taxon>Volvocaceae</taxon>
        <taxon>Gonium</taxon>
    </lineage>
</organism>
<proteinExistence type="predicted"/>
<feature type="region of interest" description="Disordered" evidence="1">
    <location>
        <begin position="1"/>
        <end position="24"/>
    </location>
</feature>
<feature type="domain" description="Integrase catalytic" evidence="2">
    <location>
        <begin position="20"/>
        <end position="179"/>
    </location>
</feature>
<dbReference type="SUPFAM" id="SSF53098">
    <property type="entry name" value="Ribonuclease H-like"/>
    <property type="match status" value="1"/>
</dbReference>
<name>A0A150GJ32_GONPE</name>
<dbReference type="InterPro" id="IPR036397">
    <property type="entry name" value="RNaseH_sf"/>
</dbReference>
<dbReference type="PANTHER" id="PTHR37984">
    <property type="entry name" value="PROTEIN CBG26694"/>
    <property type="match status" value="1"/>
</dbReference>
<dbReference type="InterPro" id="IPR001584">
    <property type="entry name" value="Integrase_cat-core"/>
</dbReference>
<dbReference type="Proteomes" id="UP000075714">
    <property type="component" value="Unassembled WGS sequence"/>
</dbReference>
<evidence type="ECO:0000259" key="2">
    <source>
        <dbReference type="PROSITE" id="PS50994"/>
    </source>
</evidence>
<gene>
    <name evidence="3" type="ORF">GPECTOR_19g225</name>
</gene>
<feature type="compositionally biased region" description="Low complexity" evidence="1">
    <location>
        <begin position="1"/>
        <end position="21"/>
    </location>
</feature>
<dbReference type="GO" id="GO:0003676">
    <property type="term" value="F:nucleic acid binding"/>
    <property type="evidence" value="ECO:0007669"/>
    <property type="project" value="InterPro"/>
</dbReference>
<dbReference type="PANTHER" id="PTHR37984:SF5">
    <property type="entry name" value="PROTEIN NYNRIN-LIKE"/>
    <property type="match status" value="1"/>
</dbReference>
<dbReference type="AlphaFoldDB" id="A0A150GJ32"/>
<dbReference type="OrthoDB" id="2016337at2759"/>
<dbReference type="InterPro" id="IPR012337">
    <property type="entry name" value="RNaseH-like_sf"/>
</dbReference>
<evidence type="ECO:0000313" key="4">
    <source>
        <dbReference type="Proteomes" id="UP000075714"/>
    </source>
</evidence>
<reference evidence="4" key="1">
    <citation type="journal article" date="2016" name="Nat. Commun.">
        <title>The Gonium pectorale genome demonstrates co-option of cell cycle regulation during the evolution of multicellularity.</title>
        <authorList>
            <person name="Hanschen E.R."/>
            <person name="Marriage T.N."/>
            <person name="Ferris P.J."/>
            <person name="Hamaji T."/>
            <person name="Toyoda A."/>
            <person name="Fujiyama A."/>
            <person name="Neme R."/>
            <person name="Noguchi H."/>
            <person name="Minakuchi Y."/>
            <person name="Suzuki M."/>
            <person name="Kawai-Toyooka H."/>
            <person name="Smith D.R."/>
            <person name="Sparks H."/>
            <person name="Anderson J."/>
            <person name="Bakaric R."/>
            <person name="Luria V."/>
            <person name="Karger A."/>
            <person name="Kirschner M.W."/>
            <person name="Durand P.M."/>
            <person name="Michod R.E."/>
            <person name="Nozaki H."/>
            <person name="Olson B.J."/>
        </authorList>
    </citation>
    <scope>NUCLEOTIDE SEQUENCE [LARGE SCALE GENOMIC DNA]</scope>
    <source>
        <strain evidence="4">NIES-2863</strain>
    </source>
</reference>
<accession>A0A150GJ32</accession>